<sequence>MSGLSVPIPAGAFAPPASWELLSPQYDPWDPIRSLQQYGQHTLTSVELTVTHLCNMRCEHCAVGDSLTHTEQPHLPLDVIFRRLDEITHLETISITGGEPTFRMETVRDIIIPILKYARSRGLRSQLNSNVTLDFDRYEMIAPYLDVMHISFNYTEASDFHQVGFARSGRNVRETTTQKLYEQMIDNAQRLSKGGLFVSAESMINYRTVGKITEIHQLIVEMGCKRHEVHPMYPSSFAANLPVVSRDEMREAVEQLLDHRDPNIWMLFGTLPFYSCGTNEAEHTLVKRLASTPNVTVRNDPDGRNRVNVNMFSGDVYVTDFASIPSFGNVIDQSLEDIFMRWQNHPMQQAVNCHCPAASCCGPNLLVSDMYYKGIDFMKRKAIP</sequence>
<dbReference type="EMBL" id="CP119317">
    <property type="protein sequence ID" value="WEK55298.1"/>
    <property type="molecule type" value="Genomic_DNA"/>
</dbReference>
<dbReference type="GO" id="GO:0046872">
    <property type="term" value="F:metal ion binding"/>
    <property type="evidence" value="ECO:0007669"/>
    <property type="project" value="UniProtKB-KW"/>
</dbReference>
<dbReference type="SFLD" id="SFLDG01097">
    <property type="entry name" value="Uncharacterised_Radical_SAM_Su"/>
    <property type="match status" value="1"/>
</dbReference>
<keyword evidence="5" id="KW-0411">Iron-sulfur</keyword>
<dbReference type="CDD" id="cd01335">
    <property type="entry name" value="Radical_SAM"/>
    <property type="match status" value="1"/>
</dbReference>
<dbReference type="GO" id="GO:0003824">
    <property type="term" value="F:catalytic activity"/>
    <property type="evidence" value="ECO:0007669"/>
    <property type="project" value="InterPro"/>
</dbReference>
<dbReference type="PANTHER" id="PTHR42836">
    <property type="entry name" value="7-CARBOXY-7-DEAZAGUANINE SYNTHASE"/>
    <property type="match status" value="1"/>
</dbReference>
<dbReference type="PANTHER" id="PTHR42836:SF2">
    <property type="entry name" value="PROTEIN YFKA-RELATED"/>
    <property type="match status" value="1"/>
</dbReference>
<keyword evidence="3" id="KW-0479">Metal-binding</keyword>
<dbReference type="Gene3D" id="3.20.20.70">
    <property type="entry name" value="Aldolase class I"/>
    <property type="match status" value="1"/>
</dbReference>
<evidence type="ECO:0000256" key="5">
    <source>
        <dbReference type="ARBA" id="ARBA00023014"/>
    </source>
</evidence>
<dbReference type="PROSITE" id="PS51918">
    <property type="entry name" value="RADICAL_SAM"/>
    <property type="match status" value="1"/>
</dbReference>
<keyword evidence="2" id="KW-0949">S-adenosyl-L-methionine</keyword>
<organism evidence="7 8">
    <name type="scientific">Candidatus Cohnella colombiensis</name>
    <dbReference type="NCBI Taxonomy" id="3121368"/>
    <lineage>
        <taxon>Bacteria</taxon>
        <taxon>Bacillati</taxon>
        <taxon>Bacillota</taxon>
        <taxon>Bacilli</taxon>
        <taxon>Bacillales</taxon>
        <taxon>Paenibacillaceae</taxon>
        <taxon>Cohnella</taxon>
    </lineage>
</organism>
<protein>
    <submittedName>
        <fullName evidence="7">Radical SAM/CxCxxxxC motif protein YfkAB</fullName>
    </submittedName>
</protein>
<dbReference type="InterPro" id="IPR031004">
    <property type="entry name" value="rSAM_YfkAB"/>
</dbReference>
<keyword evidence="1" id="KW-0004">4Fe-4S</keyword>
<dbReference type="InterPro" id="IPR007197">
    <property type="entry name" value="rSAM"/>
</dbReference>
<dbReference type="NCBIfam" id="TIGR04478">
    <property type="entry name" value="rSAM_YfkAB"/>
    <property type="match status" value="1"/>
</dbReference>
<dbReference type="SFLD" id="SFLDS00029">
    <property type="entry name" value="Radical_SAM"/>
    <property type="match status" value="1"/>
</dbReference>
<evidence type="ECO:0000259" key="6">
    <source>
        <dbReference type="PROSITE" id="PS51918"/>
    </source>
</evidence>
<dbReference type="GO" id="GO:0051539">
    <property type="term" value="F:4 iron, 4 sulfur cluster binding"/>
    <property type="evidence" value="ECO:0007669"/>
    <property type="project" value="UniProtKB-KW"/>
</dbReference>
<keyword evidence="8" id="KW-1185">Reference proteome</keyword>
<dbReference type="Pfam" id="PF08756">
    <property type="entry name" value="YfkB"/>
    <property type="match status" value="1"/>
</dbReference>
<evidence type="ECO:0000256" key="1">
    <source>
        <dbReference type="ARBA" id="ARBA00022485"/>
    </source>
</evidence>
<dbReference type="InterPro" id="IPR014866">
    <property type="entry name" value="YfkB"/>
</dbReference>
<evidence type="ECO:0000256" key="2">
    <source>
        <dbReference type="ARBA" id="ARBA00022691"/>
    </source>
</evidence>
<dbReference type="SUPFAM" id="SSF102114">
    <property type="entry name" value="Radical SAM enzymes"/>
    <property type="match status" value="1"/>
</dbReference>
<dbReference type="AlphaFoldDB" id="A0AA95JBE0"/>
<dbReference type="InterPro" id="IPR013785">
    <property type="entry name" value="Aldolase_TIM"/>
</dbReference>
<dbReference type="Pfam" id="PF04055">
    <property type="entry name" value="Radical_SAM"/>
    <property type="match status" value="1"/>
</dbReference>
<evidence type="ECO:0000313" key="8">
    <source>
        <dbReference type="Proteomes" id="UP001178662"/>
    </source>
</evidence>
<keyword evidence="4" id="KW-0408">Iron</keyword>
<dbReference type="SFLD" id="SFLDG01067">
    <property type="entry name" value="SPASM/twitch_domain_containing"/>
    <property type="match status" value="1"/>
</dbReference>
<reference evidence="7" key="1">
    <citation type="submission" date="2023-03" db="EMBL/GenBank/DDBJ databases">
        <title>Andean soil-derived lignocellulolytic bacterial consortium as a source of novel taxa and putative plastic-active enzymes.</title>
        <authorList>
            <person name="Diaz-Garcia L."/>
            <person name="Chuvochina M."/>
            <person name="Feuerriegel G."/>
            <person name="Bunk B."/>
            <person name="Sproer C."/>
            <person name="Streit W.R."/>
            <person name="Rodriguez L.M."/>
            <person name="Overmann J."/>
            <person name="Jimenez D.J."/>
        </authorList>
    </citation>
    <scope>NUCLEOTIDE SEQUENCE</scope>
    <source>
        <strain evidence="7">MAG 2441</strain>
    </source>
</reference>
<dbReference type="InterPro" id="IPR058240">
    <property type="entry name" value="rSAM_sf"/>
</dbReference>
<dbReference type="Proteomes" id="UP001178662">
    <property type="component" value="Chromosome"/>
</dbReference>
<evidence type="ECO:0000313" key="7">
    <source>
        <dbReference type="EMBL" id="WEK55298.1"/>
    </source>
</evidence>
<name>A0AA95JBE0_9BACL</name>
<proteinExistence type="predicted"/>
<evidence type="ECO:0000256" key="3">
    <source>
        <dbReference type="ARBA" id="ARBA00022723"/>
    </source>
</evidence>
<gene>
    <name evidence="7" type="primary">yfkAB</name>
    <name evidence="7" type="ORF">P0Y55_04335</name>
</gene>
<feature type="domain" description="Radical SAM core" evidence="6">
    <location>
        <begin position="38"/>
        <end position="267"/>
    </location>
</feature>
<evidence type="ECO:0000256" key="4">
    <source>
        <dbReference type="ARBA" id="ARBA00023004"/>
    </source>
</evidence>
<accession>A0AA95JBE0</accession>